<evidence type="ECO:0000313" key="1">
    <source>
        <dbReference type="EMBL" id="JAD62526.1"/>
    </source>
</evidence>
<dbReference type="AlphaFoldDB" id="A0A0A9BGR2"/>
<reference evidence="1" key="1">
    <citation type="submission" date="2014-09" db="EMBL/GenBank/DDBJ databases">
        <authorList>
            <person name="Magalhaes I.L.F."/>
            <person name="Oliveira U."/>
            <person name="Santos F.R."/>
            <person name="Vidigal T.H.D.A."/>
            <person name="Brescovit A.D."/>
            <person name="Santos A.J."/>
        </authorList>
    </citation>
    <scope>NUCLEOTIDE SEQUENCE</scope>
    <source>
        <tissue evidence="1">Shoot tissue taken approximately 20 cm above the soil surface</tissue>
    </source>
</reference>
<sequence>MLRRLPPLRFIASEHYQCRILKPQYSNVPCSLMQ</sequence>
<dbReference type="EMBL" id="GBRH01235369">
    <property type="protein sequence ID" value="JAD62526.1"/>
    <property type="molecule type" value="Transcribed_RNA"/>
</dbReference>
<reference evidence="1" key="2">
    <citation type="journal article" date="2015" name="Data Brief">
        <title>Shoot transcriptome of the giant reed, Arundo donax.</title>
        <authorList>
            <person name="Barrero R.A."/>
            <person name="Guerrero F.D."/>
            <person name="Moolhuijzen P."/>
            <person name="Goolsby J.A."/>
            <person name="Tidwell J."/>
            <person name="Bellgard S.E."/>
            <person name="Bellgard M.I."/>
        </authorList>
    </citation>
    <scope>NUCLEOTIDE SEQUENCE</scope>
    <source>
        <tissue evidence="1">Shoot tissue taken approximately 20 cm above the soil surface</tissue>
    </source>
</reference>
<accession>A0A0A9BGR2</accession>
<proteinExistence type="predicted"/>
<protein>
    <submittedName>
        <fullName evidence="1">Uncharacterized protein</fullName>
    </submittedName>
</protein>
<name>A0A0A9BGR2_ARUDO</name>
<organism evidence="1">
    <name type="scientific">Arundo donax</name>
    <name type="common">Giant reed</name>
    <name type="synonym">Donax arundinaceus</name>
    <dbReference type="NCBI Taxonomy" id="35708"/>
    <lineage>
        <taxon>Eukaryota</taxon>
        <taxon>Viridiplantae</taxon>
        <taxon>Streptophyta</taxon>
        <taxon>Embryophyta</taxon>
        <taxon>Tracheophyta</taxon>
        <taxon>Spermatophyta</taxon>
        <taxon>Magnoliopsida</taxon>
        <taxon>Liliopsida</taxon>
        <taxon>Poales</taxon>
        <taxon>Poaceae</taxon>
        <taxon>PACMAD clade</taxon>
        <taxon>Arundinoideae</taxon>
        <taxon>Arundineae</taxon>
        <taxon>Arundo</taxon>
    </lineage>
</organism>